<evidence type="ECO:0000313" key="1">
    <source>
        <dbReference type="EMBL" id="SMC38245.1"/>
    </source>
</evidence>
<accession>A0A1W1YPX1</accession>
<dbReference type="OrthoDB" id="997000at2"/>
<protein>
    <submittedName>
        <fullName evidence="1">Uncharacterized protein</fullName>
    </submittedName>
</protein>
<dbReference type="STRING" id="151894.SAMN04488524_0109"/>
<name>A0A1W1YPX1_9SPHI</name>
<sequence length="119" mass="13771">MRVNFECLYFLDNNDLCIIEIKKYVPDDAAAAHKFQWLLINKKNLAIKPLQFRSMDASGDLAERFFDLGYLKFDPRSGIFIEKFNSGQYSLCNKTCEEVPDEYLNAIAEFLNNKEVSLA</sequence>
<gene>
    <name evidence="1" type="ORF">SAMN04488524_0109</name>
</gene>
<dbReference type="AlphaFoldDB" id="A0A1W1YPX1"/>
<organism evidence="1 2">
    <name type="scientific">Pedobacter africanus</name>
    <dbReference type="NCBI Taxonomy" id="151894"/>
    <lineage>
        <taxon>Bacteria</taxon>
        <taxon>Pseudomonadati</taxon>
        <taxon>Bacteroidota</taxon>
        <taxon>Sphingobacteriia</taxon>
        <taxon>Sphingobacteriales</taxon>
        <taxon>Sphingobacteriaceae</taxon>
        <taxon>Pedobacter</taxon>
    </lineage>
</organism>
<dbReference type="RefSeq" id="WP_084236380.1">
    <property type="nucleotide sequence ID" value="NZ_FWXT01000001.1"/>
</dbReference>
<evidence type="ECO:0000313" key="2">
    <source>
        <dbReference type="Proteomes" id="UP000192756"/>
    </source>
</evidence>
<keyword evidence="2" id="KW-1185">Reference proteome</keyword>
<dbReference type="Proteomes" id="UP000192756">
    <property type="component" value="Unassembled WGS sequence"/>
</dbReference>
<reference evidence="2" key="1">
    <citation type="submission" date="2017-04" db="EMBL/GenBank/DDBJ databases">
        <authorList>
            <person name="Varghese N."/>
            <person name="Submissions S."/>
        </authorList>
    </citation>
    <scope>NUCLEOTIDE SEQUENCE [LARGE SCALE GENOMIC DNA]</scope>
    <source>
        <strain evidence="2">DSM 12126</strain>
    </source>
</reference>
<proteinExistence type="predicted"/>
<dbReference type="EMBL" id="FWXT01000001">
    <property type="protein sequence ID" value="SMC38245.1"/>
    <property type="molecule type" value="Genomic_DNA"/>
</dbReference>